<proteinExistence type="predicted"/>
<sequence length="1297" mass="141705">MRKINKQHIAGALIIPGLLGSLVYGATFVSSDEDTTASSSQALKKKAIAKGNNVSLKTLSLDAANSTAKGVAVTAPVWNAPTFKTAIIPTSNTSVSMLSNETSNDTSEDGYSGIAPAIGLTTFKDSYSELEADEDVLHIHTKAHGNGTAALQAYRQEITIDPDIAGEFFSTNNYQKYIRGTVYRSKDSALGGTTSYDIASKLWGNSSWLGNPDTMNYDSKTGSIYYKTSQYTLQLLSGIDIEVDMYIDLGQWSKDTGKLIERKDNYSVQTKTDANSASLGLTNKIVGSIASDGIENSWIENPVEPTTLYYLTEKNSYYYGNGLQDEVNEHETDYDIELSVNGTPFKYIQMATEDGGTNSRGETIKKGDWDFDFGSYLNKGDVVTARVRGKEKYDNLNGEKPIKYSTVAHASDATNIVAWEDWKVEDPSVPILYDGDLIIPFHAPVQNQQLNRTYKLIVTVNGEEIYNKAVKDETDTNVPYLSGLEKGDIVKAKIVGSQPGETDKESSEITAEVITQDDEGYDDWEVQDPIINGPLYEGGTVITGQVPIQNRAAGRTYDLKVYLGDELIIDEENIDVALKSYPFSYALTDLDEEEQRALAYGDEIKAVVTGHQPDATDDSGKVTATYPDKTSQTTLKVSDNTGYEAWEVNQPTLDSMLDTDTTITGNIGEQNTEAGRTYKVAIWTDDEDPIYVTPAEDGTFKLEDVVLQEGEKISATVIGSQEKREDKSSQTTTVTVTDATDYSGWKIEKPVVDELKDTDTKISGHIGNQNEEFDRSYTVEIFVNGVSKGQAQVAEDGTFAADKIILSEGDKVKAVVTGHQEGKADKTATSDEVIVSDASNYEGWTVAKPKVSDLSDGTVAISGNIGDQNKDFGRTYTVDIFVNNETVGEASVSDDGNFTTKEMTLKEGDKVKAVVTGHQEGKADKSAASDEVIVSDGSNYANWTVAPATLDDVYAHADGLTGKIPAQDNMNGRTYQILVTVDGSEVTREDIEADQGSYNITLPDSVDLQEGQIVAVQIIGHQEGKEDKLSTETKVQVKEKVYTTTSSFKNGYWQYYGLVYEGQVDNEGWDLSTASRITKTAKLVNHTTGEVVTEGIKAANTNWYDSSRYNGYQIIISNEVLGGLSEGDYTIQLSVAIDGVEKDTIDLNLEQVVSYMGPMHDNYADMEQVVIKQNTVKPQVIDNKPGIVITRDAEASVQVFNKYWNNSNELVFEGYVNTTADFSGATKKLVIKDASGEVVATRNNIYTFSSSWGIPVDVDPTKSFQAIVPAAYTNQANYTYELVITDAQGTTFTEVLN</sequence>
<gene>
    <name evidence="1" type="ORF">JW886_02305</name>
</gene>
<evidence type="ECO:0000313" key="2">
    <source>
        <dbReference type="Proteomes" id="UP000663608"/>
    </source>
</evidence>
<dbReference type="RefSeq" id="WP_205872207.1">
    <property type="nucleotide sequence ID" value="NZ_CP070872.1"/>
</dbReference>
<dbReference type="KEGG" id="lti:JW886_02305"/>
<evidence type="ECO:0000313" key="1">
    <source>
        <dbReference type="EMBL" id="QSE77114.1"/>
    </source>
</evidence>
<protein>
    <submittedName>
        <fullName evidence="1">Uncharacterized protein</fullName>
    </submittedName>
</protein>
<accession>A0AA45QRL7</accession>
<keyword evidence="2" id="KW-1185">Reference proteome</keyword>
<dbReference type="Proteomes" id="UP000663608">
    <property type="component" value="Chromosome"/>
</dbReference>
<reference evidence="1 2" key="1">
    <citation type="submission" date="2021-02" db="EMBL/GenBank/DDBJ databases">
        <title>Complete genome sequence of Lactococcus lactis strain K_LL004.</title>
        <authorList>
            <person name="Kim H.B."/>
        </authorList>
    </citation>
    <scope>NUCLEOTIDE SEQUENCE [LARGE SCALE GENOMIC DNA]</scope>
    <source>
        <strain evidence="1 2">K_LL004</strain>
    </source>
</reference>
<organism evidence="1 2">
    <name type="scientific">Lactococcus taiwanensis</name>
    <dbReference type="NCBI Taxonomy" id="1151742"/>
    <lineage>
        <taxon>Bacteria</taxon>
        <taxon>Bacillati</taxon>
        <taxon>Bacillota</taxon>
        <taxon>Bacilli</taxon>
        <taxon>Lactobacillales</taxon>
        <taxon>Streptococcaceae</taxon>
        <taxon>Lactococcus</taxon>
    </lineage>
</organism>
<name>A0AA45QRL7_9LACT</name>
<dbReference type="EMBL" id="CP070872">
    <property type="protein sequence ID" value="QSE77114.1"/>
    <property type="molecule type" value="Genomic_DNA"/>
</dbReference>